<sequence>MATKIFNSTETSYTGTSSDDVITGNDLGNTIDGGAGDDFIIGGGGNDVLIGAEGNDIIVTGASDGSDNNGNNIVSGGSGDDTIFTGTGNDIISGGSGNDLISVDGGNNIIHGGSGDDNISVADGNDIILGGSGNDDIYAGDGDDILSGGVGADYIEGQGSTAGDETVTGNLFFVTSEDILNGGKGNDTFVVGDEFEEETIIQGGVSAQDSAGDAARYVDLNEAEGEEGEEEEEEGEEEEGPLFGFDTVNNEIVEIEDQEMSEQAETDVRLNLATRPGSTEINTAASTVAGYNAVDTLQFTKSGDFDESLVFNGIERIELDSGVNISLSSEQLEDNAESLSTGFLNPGMQIHGTAGGPSESVTVEMEFEEAEFEPEEDIVGAEEVDYDYAEFSVEEFAVANLFHNVDMIYDASEGEAGSFTHVYGGNESAGATETVYGSAGVDYGVMNGGNDTYYGADGNDVLVGGSGADSLYGEDGDDIFEIGGFGSGTSGTTSAADDGNQEWIATGAEHDLIVGGDGVDTLRITTGVGADSKTNGTIVLNDDNFQGMEVVQVGATVDQLNVENDALQMLNDHYYFAANGTVDDLSNSLGNNGGTIDNVVVDASGVTANGLRFEGNGNDNTFIGTTQDDVFVGNSGDDVLTGGAGADTFVFGKVIEQVVSGDDDEVQSYVETSFDLTGVDTITDFLSGVDTIALNVDMFSSLSVGGFSAGNLVSGSGATAADADDFLLFDSSTNTLSYDADGSGAGAAVDIAVLTGVTSFSASDVDVFA</sequence>
<evidence type="ECO:0000256" key="5">
    <source>
        <dbReference type="ARBA" id="ARBA00022737"/>
    </source>
</evidence>
<dbReference type="GO" id="GO:0005509">
    <property type="term" value="F:calcium ion binding"/>
    <property type="evidence" value="ECO:0007669"/>
    <property type="project" value="InterPro"/>
</dbReference>
<evidence type="ECO:0000256" key="2">
    <source>
        <dbReference type="ARBA" id="ARBA00004613"/>
    </source>
</evidence>
<dbReference type="Pfam" id="PF00353">
    <property type="entry name" value="HemolysinCabind"/>
    <property type="match status" value="7"/>
</dbReference>
<gene>
    <name evidence="9" type="ORF">LCGC14_1236490</name>
</gene>
<dbReference type="InterPro" id="IPR001343">
    <property type="entry name" value="Hemolysn_Ca-bd"/>
</dbReference>
<comment type="caution">
    <text evidence="9">The sequence shown here is derived from an EMBL/GenBank/DDBJ whole genome shotgun (WGS) entry which is preliminary data.</text>
</comment>
<dbReference type="AlphaFoldDB" id="A0A0F9LU75"/>
<dbReference type="InterPro" id="IPR003995">
    <property type="entry name" value="RTX_toxin_determinant-A"/>
</dbReference>
<evidence type="ECO:0000256" key="8">
    <source>
        <dbReference type="SAM" id="MobiDB-lite"/>
    </source>
</evidence>
<dbReference type="SUPFAM" id="SSF51120">
    <property type="entry name" value="beta-Roll"/>
    <property type="match status" value="3"/>
</dbReference>
<dbReference type="InterPro" id="IPR018511">
    <property type="entry name" value="Hemolysin-typ_Ca-bd_CS"/>
</dbReference>
<keyword evidence="4" id="KW-0800">Toxin</keyword>
<dbReference type="PANTHER" id="PTHR38340">
    <property type="entry name" value="S-LAYER PROTEIN"/>
    <property type="match status" value="1"/>
</dbReference>
<keyword evidence="3" id="KW-0964">Secreted</keyword>
<dbReference type="EMBL" id="LAZR01006645">
    <property type="protein sequence ID" value="KKM90651.1"/>
    <property type="molecule type" value="Genomic_DNA"/>
</dbReference>
<keyword evidence="7" id="KW-0472">Membrane</keyword>
<feature type="region of interest" description="Disordered" evidence="8">
    <location>
        <begin position="222"/>
        <end position="243"/>
    </location>
</feature>
<evidence type="ECO:0000256" key="3">
    <source>
        <dbReference type="ARBA" id="ARBA00022525"/>
    </source>
</evidence>
<dbReference type="GO" id="GO:0005576">
    <property type="term" value="C:extracellular region"/>
    <property type="evidence" value="ECO:0007669"/>
    <property type="project" value="UniProtKB-SubCell"/>
</dbReference>
<name>A0A0F9LU75_9ZZZZ</name>
<evidence type="ECO:0008006" key="10">
    <source>
        <dbReference type="Google" id="ProtNLM"/>
    </source>
</evidence>
<feature type="compositionally biased region" description="Acidic residues" evidence="8">
    <location>
        <begin position="222"/>
        <end position="240"/>
    </location>
</feature>
<dbReference type="Gene3D" id="2.150.10.10">
    <property type="entry name" value="Serralysin-like metalloprotease, C-terminal"/>
    <property type="match status" value="5"/>
</dbReference>
<evidence type="ECO:0000256" key="7">
    <source>
        <dbReference type="ARBA" id="ARBA00023136"/>
    </source>
</evidence>
<dbReference type="InterPro" id="IPR011049">
    <property type="entry name" value="Serralysin-like_metalloprot_C"/>
</dbReference>
<evidence type="ECO:0000313" key="9">
    <source>
        <dbReference type="EMBL" id="KKM90651.1"/>
    </source>
</evidence>
<evidence type="ECO:0000256" key="1">
    <source>
        <dbReference type="ARBA" id="ARBA00004370"/>
    </source>
</evidence>
<proteinExistence type="predicted"/>
<dbReference type="InterPro" id="IPR050557">
    <property type="entry name" value="RTX_toxin/Mannuronan_C5-epim"/>
</dbReference>
<dbReference type="PANTHER" id="PTHR38340:SF1">
    <property type="entry name" value="S-LAYER PROTEIN"/>
    <property type="match status" value="1"/>
</dbReference>
<dbReference type="PRINTS" id="PR00313">
    <property type="entry name" value="CABNDNGRPT"/>
</dbReference>
<evidence type="ECO:0000256" key="6">
    <source>
        <dbReference type="ARBA" id="ARBA00023026"/>
    </source>
</evidence>
<dbReference type="PROSITE" id="PS00330">
    <property type="entry name" value="HEMOLYSIN_CALCIUM"/>
    <property type="match status" value="2"/>
</dbReference>
<dbReference type="PRINTS" id="PR01488">
    <property type="entry name" value="RTXTOXINA"/>
</dbReference>
<reference evidence="9" key="1">
    <citation type="journal article" date="2015" name="Nature">
        <title>Complex archaea that bridge the gap between prokaryotes and eukaryotes.</title>
        <authorList>
            <person name="Spang A."/>
            <person name="Saw J.H."/>
            <person name="Jorgensen S.L."/>
            <person name="Zaremba-Niedzwiedzka K."/>
            <person name="Martijn J."/>
            <person name="Lind A.E."/>
            <person name="van Eijk R."/>
            <person name="Schleper C."/>
            <person name="Guy L."/>
            <person name="Ettema T.J."/>
        </authorList>
    </citation>
    <scope>NUCLEOTIDE SEQUENCE</scope>
</reference>
<keyword evidence="5" id="KW-0677">Repeat</keyword>
<protein>
    <recommendedName>
        <fullName evidence="10">Calcium-binding protein</fullName>
    </recommendedName>
</protein>
<dbReference type="GO" id="GO:0016020">
    <property type="term" value="C:membrane"/>
    <property type="evidence" value="ECO:0007669"/>
    <property type="project" value="UniProtKB-SubCell"/>
</dbReference>
<evidence type="ECO:0000256" key="4">
    <source>
        <dbReference type="ARBA" id="ARBA00022656"/>
    </source>
</evidence>
<accession>A0A0F9LU75</accession>
<keyword evidence="6" id="KW-0843">Virulence</keyword>
<comment type="subcellular location">
    <subcellularLocation>
        <location evidence="1">Membrane</location>
    </subcellularLocation>
    <subcellularLocation>
        <location evidence="2">Secreted</location>
    </subcellularLocation>
</comment>
<dbReference type="GO" id="GO:0090729">
    <property type="term" value="F:toxin activity"/>
    <property type="evidence" value="ECO:0007669"/>
    <property type="project" value="UniProtKB-KW"/>
</dbReference>
<organism evidence="9">
    <name type="scientific">marine sediment metagenome</name>
    <dbReference type="NCBI Taxonomy" id="412755"/>
    <lineage>
        <taxon>unclassified sequences</taxon>
        <taxon>metagenomes</taxon>
        <taxon>ecological metagenomes</taxon>
    </lineage>
</organism>